<dbReference type="OrthoDB" id="9806180at2"/>
<dbReference type="SUPFAM" id="SSF53474">
    <property type="entry name" value="alpha/beta-Hydrolases"/>
    <property type="match status" value="1"/>
</dbReference>
<dbReference type="Pfam" id="PF07859">
    <property type="entry name" value="Abhydrolase_3"/>
    <property type="match status" value="1"/>
</dbReference>
<keyword evidence="5" id="KW-1185">Reference proteome</keyword>
<dbReference type="InterPro" id="IPR029058">
    <property type="entry name" value="AB_hydrolase_fold"/>
</dbReference>
<dbReference type="STRING" id="716816.BST96_06680"/>
<evidence type="ECO:0000313" key="4">
    <source>
        <dbReference type="EMBL" id="ARN73825.1"/>
    </source>
</evidence>
<proteinExistence type="inferred from homology"/>
<dbReference type="Gene3D" id="3.40.50.1820">
    <property type="entry name" value="alpha/beta hydrolase"/>
    <property type="match status" value="1"/>
</dbReference>
<dbReference type="PANTHER" id="PTHR48081:SF30">
    <property type="entry name" value="ACETYL-HYDROLASE LIPR-RELATED"/>
    <property type="match status" value="1"/>
</dbReference>
<dbReference type="GO" id="GO:0004806">
    <property type="term" value="F:triacylglycerol lipase activity"/>
    <property type="evidence" value="ECO:0007669"/>
    <property type="project" value="TreeGrafter"/>
</dbReference>
<keyword evidence="2" id="KW-0378">Hydrolase</keyword>
<dbReference type="PANTHER" id="PTHR48081">
    <property type="entry name" value="AB HYDROLASE SUPERFAMILY PROTEIN C4A8.06C"/>
    <property type="match status" value="1"/>
</dbReference>
<feature type="domain" description="Alpha/beta hydrolase fold-3" evidence="3">
    <location>
        <begin position="2"/>
        <end position="201"/>
    </location>
</feature>
<dbReference type="EMBL" id="CP019343">
    <property type="protein sequence ID" value="ARN73825.1"/>
    <property type="molecule type" value="Genomic_DNA"/>
</dbReference>
<accession>A0A1X9ND42</accession>
<evidence type="ECO:0000259" key="3">
    <source>
        <dbReference type="Pfam" id="PF07859"/>
    </source>
</evidence>
<sequence>MLINLHGGGFTSGSRTNSQIESIPISAVGRTKVISVDYRLAPEHTYPAATEDVVNVYKELLSQYDSNCIGIYGSSAGGILTSQVVAHLLAEKLPLPGAIGMFFAAAYYWNAGDSGYFAEAIVNDPHESPQENPYFEKISKNDLTPFPGYSLETLTQFPPSLLISSTRDEALSSVVHTHSRLRQLGVQADLNVWEGLNHVFLYNSNFSESREAYQIIVDHFHKHLGE</sequence>
<dbReference type="InterPro" id="IPR013094">
    <property type="entry name" value="AB_hydrolase_3"/>
</dbReference>
<evidence type="ECO:0000256" key="1">
    <source>
        <dbReference type="ARBA" id="ARBA00010515"/>
    </source>
</evidence>
<organism evidence="4 5">
    <name type="scientific">Oceanicoccus sagamiensis</name>
    <dbReference type="NCBI Taxonomy" id="716816"/>
    <lineage>
        <taxon>Bacteria</taxon>
        <taxon>Pseudomonadati</taxon>
        <taxon>Pseudomonadota</taxon>
        <taxon>Gammaproteobacteria</taxon>
        <taxon>Cellvibrionales</taxon>
        <taxon>Spongiibacteraceae</taxon>
        <taxon>Oceanicoccus</taxon>
    </lineage>
</organism>
<name>A0A1X9ND42_9GAMM</name>
<protein>
    <recommendedName>
        <fullName evidence="3">Alpha/beta hydrolase fold-3 domain-containing protein</fullName>
    </recommendedName>
</protein>
<reference evidence="4 5" key="1">
    <citation type="submission" date="2016-11" db="EMBL/GenBank/DDBJ databases">
        <title>Trade-off between light-utilization and light-protection in marine flavobacteria.</title>
        <authorList>
            <person name="Kumagai Y."/>
        </authorList>
    </citation>
    <scope>NUCLEOTIDE SEQUENCE [LARGE SCALE GENOMIC DNA]</scope>
    <source>
        <strain evidence="4 5">NBRC 107125</strain>
    </source>
</reference>
<gene>
    <name evidence="4" type="ORF">BST96_06680</name>
</gene>
<dbReference type="Proteomes" id="UP000193450">
    <property type="component" value="Chromosome"/>
</dbReference>
<comment type="similarity">
    <text evidence="1">Belongs to the 'GDXG' lipolytic enzyme family.</text>
</comment>
<evidence type="ECO:0000313" key="5">
    <source>
        <dbReference type="Proteomes" id="UP000193450"/>
    </source>
</evidence>
<dbReference type="KEGG" id="osg:BST96_06680"/>
<dbReference type="InterPro" id="IPR050300">
    <property type="entry name" value="GDXG_lipolytic_enzyme"/>
</dbReference>
<dbReference type="AlphaFoldDB" id="A0A1X9ND42"/>
<evidence type="ECO:0000256" key="2">
    <source>
        <dbReference type="ARBA" id="ARBA00022801"/>
    </source>
</evidence>